<gene>
    <name evidence="1" type="ORF">L3049_10590</name>
</gene>
<dbReference type="InterPro" id="IPR036866">
    <property type="entry name" value="RibonucZ/Hydroxyglut_hydro"/>
</dbReference>
<dbReference type="PANTHER" id="PTHR30619:SF1">
    <property type="entry name" value="RECOMBINATION PROTEIN 2"/>
    <property type="match status" value="1"/>
</dbReference>
<dbReference type="EMBL" id="JAKJSC010000001">
    <property type="protein sequence ID" value="MDE5418456.1"/>
    <property type="molecule type" value="Genomic_DNA"/>
</dbReference>
<keyword evidence="2" id="KW-1185">Reference proteome</keyword>
<evidence type="ECO:0000313" key="1">
    <source>
        <dbReference type="EMBL" id="MDE5418456.1"/>
    </source>
</evidence>
<evidence type="ECO:0000313" key="2">
    <source>
        <dbReference type="Proteomes" id="UP001528920"/>
    </source>
</evidence>
<name>A0ABT5VT45_9BACT</name>
<dbReference type="Gene3D" id="3.60.15.10">
    <property type="entry name" value="Ribonuclease Z/Hydroxyacylglutathione hydrolase-like"/>
    <property type="match status" value="1"/>
</dbReference>
<dbReference type="RefSeq" id="WP_275109781.1">
    <property type="nucleotide sequence ID" value="NZ_JAKJSC010000001.1"/>
</dbReference>
<proteinExistence type="predicted"/>
<sequence>MEILAKHTRFRAYQLKSKGSSFSYYNGVQFVLGEARYNDDNKASILHELKVCNKTFINVLHITSWDSDHCASADLEAILKELKPRVIEYPGHEINKEIQNQIDCLKLITDYVNKDNKTPKTIEANSLNSQYISKLNNAIQWSYNNIIFNNDKNHKEENNNSNVKLFKSGSFSVLSLGDLEKKEISNWLSSFSCIKKEVDVMLLAHHGSDNGFTSTDFLDVVKPKMAISLSNWNNQHNHPSDAIIQRLRNKKIDYYSTKQGDLIIESTNDHTRKYAVWNFIANGEKLKEAPNEYKTKRASQESIDKLTTAIKNMKL</sequence>
<accession>A0ABT5VT45</accession>
<dbReference type="Proteomes" id="UP001528920">
    <property type="component" value="Unassembled WGS sequence"/>
</dbReference>
<protein>
    <recommendedName>
        <fullName evidence="3">Metallo-beta-lactamase domain-containing protein</fullName>
    </recommendedName>
</protein>
<organism evidence="1 2">
    <name type="scientific">Paralabilibaculum antarcticum</name>
    <dbReference type="NCBI Taxonomy" id="2912572"/>
    <lineage>
        <taxon>Bacteria</taxon>
        <taxon>Pseudomonadati</taxon>
        <taxon>Bacteroidota</taxon>
        <taxon>Bacteroidia</taxon>
        <taxon>Marinilabiliales</taxon>
        <taxon>Marinifilaceae</taxon>
        <taxon>Paralabilibaculum</taxon>
    </lineage>
</organism>
<dbReference type="InterPro" id="IPR052159">
    <property type="entry name" value="Competence_DNA_uptake"/>
</dbReference>
<evidence type="ECO:0008006" key="3">
    <source>
        <dbReference type="Google" id="ProtNLM"/>
    </source>
</evidence>
<comment type="caution">
    <text evidence="1">The sequence shown here is derived from an EMBL/GenBank/DDBJ whole genome shotgun (WGS) entry which is preliminary data.</text>
</comment>
<dbReference type="PANTHER" id="PTHR30619">
    <property type="entry name" value="DNA INTERNALIZATION/COMPETENCE PROTEIN COMEC/REC2"/>
    <property type="match status" value="1"/>
</dbReference>
<dbReference type="SUPFAM" id="SSF56281">
    <property type="entry name" value="Metallo-hydrolase/oxidoreductase"/>
    <property type="match status" value="1"/>
</dbReference>
<reference evidence="1 2" key="1">
    <citation type="submission" date="2022-01" db="EMBL/GenBank/DDBJ databases">
        <title>Labilibaculum sp. nov, a marine bacterium isolated from Antarctica.</title>
        <authorList>
            <person name="Dai W."/>
        </authorList>
    </citation>
    <scope>NUCLEOTIDE SEQUENCE [LARGE SCALE GENOMIC DNA]</scope>
    <source>
        <strain evidence="1 2">DW002</strain>
    </source>
</reference>